<reference evidence="3 4" key="1">
    <citation type="journal article" date="2021" name="Commun. Biol.">
        <title>The genome of Shorea leprosula (Dipterocarpaceae) highlights the ecological relevance of drought in aseasonal tropical rainforests.</title>
        <authorList>
            <person name="Ng K.K.S."/>
            <person name="Kobayashi M.J."/>
            <person name="Fawcett J.A."/>
            <person name="Hatakeyama M."/>
            <person name="Paape T."/>
            <person name="Ng C.H."/>
            <person name="Ang C.C."/>
            <person name="Tnah L.H."/>
            <person name="Lee C.T."/>
            <person name="Nishiyama T."/>
            <person name="Sese J."/>
            <person name="O'Brien M.J."/>
            <person name="Copetti D."/>
            <person name="Mohd Noor M.I."/>
            <person name="Ong R.C."/>
            <person name="Putra M."/>
            <person name="Sireger I.Z."/>
            <person name="Indrioko S."/>
            <person name="Kosugi Y."/>
            <person name="Izuno A."/>
            <person name="Isagi Y."/>
            <person name="Lee S.L."/>
            <person name="Shimizu K.K."/>
        </authorList>
    </citation>
    <scope>NUCLEOTIDE SEQUENCE [LARGE SCALE GENOMIC DNA]</scope>
    <source>
        <strain evidence="3">214</strain>
    </source>
</reference>
<evidence type="ECO:0000313" key="4">
    <source>
        <dbReference type="Proteomes" id="UP001054252"/>
    </source>
</evidence>
<dbReference type="FunFam" id="1.25.40.10:FF:001093">
    <property type="entry name" value="Pentatricopeptide repeat-containing protein At2g34400"/>
    <property type="match status" value="1"/>
</dbReference>
<feature type="repeat" description="PPR" evidence="2">
    <location>
        <begin position="413"/>
        <end position="447"/>
    </location>
</feature>
<sequence>MSIRDAVTYNLLISGYGRCGHPKQALHHYSDMVLQGFRESAYTFCSVVSICSGAGFHREGIQVHCRVILLGFELNLYIGSSLVDLYMHMGLDDVALKLFNELPERNLATWNLVLRGFCELGKADEVFGLYHKMKLQRLEPNGLSFFYLIRSCCDEKFSREGKQLHAHVIKVGWTESNVFVANALVDFYSACRSVNDARESFVAISMEDVISWNSIVSLCADNGLLFDALELFRMMQYWGKRPSVRSFLGFLNCSSGRGYLLFGRQIHCFVIKIGFYHEDVHIQSALINMYGKCSDIESSVSIYESSPERNLECCNSLMTSLLHCGIIEDVLEMFGLMVDEGIGPDEVTLSITLKALSVPGFASLPSCRLLHCFAVKSGLDSDFAVSCSLIDCYSRCGHVELSAKVFEELPLPNVVCFTAIINGFARNGMGREAVNMLESMIQKDLIPDKVTFLCALNGCNHSGLVEEGKMVFNLMKSVYGVYPERQHYSCMVDLLGRAGLLNEAEELLQQASGRGGSVMWSSLLRSCRVHRKEVVGKRAAKVLMELEPDNFAVYLQASNFYSELGEFETSLQIRETGMARKLTREIGHSCIEVNH</sequence>
<proteinExistence type="predicted"/>
<accession>A0AAV5JQY4</accession>
<dbReference type="NCBIfam" id="TIGR00756">
    <property type="entry name" value="PPR"/>
    <property type="match status" value="5"/>
</dbReference>
<dbReference type="Pfam" id="PF13041">
    <property type="entry name" value="PPR_2"/>
    <property type="match status" value="3"/>
</dbReference>
<name>A0AAV5JQY4_9ROSI</name>
<keyword evidence="4" id="KW-1185">Reference proteome</keyword>
<dbReference type="PROSITE" id="PS51375">
    <property type="entry name" value="PPR"/>
    <property type="match status" value="5"/>
</dbReference>
<dbReference type="AlphaFoldDB" id="A0AAV5JQY4"/>
<feature type="repeat" description="PPR" evidence="2">
    <location>
        <begin position="208"/>
        <end position="242"/>
    </location>
</feature>
<dbReference type="GO" id="GO:0009451">
    <property type="term" value="P:RNA modification"/>
    <property type="evidence" value="ECO:0007669"/>
    <property type="project" value="InterPro"/>
</dbReference>
<dbReference type="Pfam" id="PF01535">
    <property type="entry name" value="PPR"/>
    <property type="match status" value="4"/>
</dbReference>
<dbReference type="Proteomes" id="UP001054252">
    <property type="component" value="Unassembled WGS sequence"/>
</dbReference>
<dbReference type="InterPro" id="IPR011990">
    <property type="entry name" value="TPR-like_helical_dom_sf"/>
</dbReference>
<feature type="repeat" description="PPR" evidence="2">
    <location>
        <begin position="5"/>
        <end position="39"/>
    </location>
</feature>
<organism evidence="3 4">
    <name type="scientific">Rubroshorea leprosula</name>
    <dbReference type="NCBI Taxonomy" id="152421"/>
    <lineage>
        <taxon>Eukaryota</taxon>
        <taxon>Viridiplantae</taxon>
        <taxon>Streptophyta</taxon>
        <taxon>Embryophyta</taxon>
        <taxon>Tracheophyta</taxon>
        <taxon>Spermatophyta</taxon>
        <taxon>Magnoliopsida</taxon>
        <taxon>eudicotyledons</taxon>
        <taxon>Gunneridae</taxon>
        <taxon>Pentapetalae</taxon>
        <taxon>rosids</taxon>
        <taxon>malvids</taxon>
        <taxon>Malvales</taxon>
        <taxon>Dipterocarpaceae</taxon>
        <taxon>Rubroshorea</taxon>
    </lineage>
</organism>
<dbReference type="InterPro" id="IPR002885">
    <property type="entry name" value="PPR_rpt"/>
</dbReference>
<dbReference type="InterPro" id="IPR046960">
    <property type="entry name" value="PPR_At4g14850-like_plant"/>
</dbReference>
<evidence type="ECO:0000256" key="2">
    <source>
        <dbReference type="PROSITE-ProRule" id="PRU00708"/>
    </source>
</evidence>
<dbReference type="GO" id="GO:0003723">
    <property type="term" value="F:RNA binding"/>
    <property type="evidence" value="ECO:0007669"/>
    <property type="project" value="InterPro"/>
</dbReference>
<dbReference type="PANTHER" id="PTHR47926:SF442">
    <property type="entry name" value="PUTATIVE-RELATED"/>
    <property type="match status" value="1"/>
</dbReference>
<keyword evidence="1" id="KW-0677">Repeat</keyword>
<evidence type="ECO:0000256" key="1">
    <source>
        <dbReference type="ARBA" id="ARBA00022737"/>
    </source>
</evidence>
<gene>
    <name evidence="3" type="ORF">SLEP1_g25388</name>
</gene>
<dbReference type="Gene3D" id="1.25.40.10">
    <property type="entry name" value="Tetratricopeptide repeat domain"/>
    <property type="match status" value="5"/>
</dbReference>
<protein>
    <recommendedName>
        <fullName evidence="5">Pentatricopeptide repeat-containing protein</fullName>
    </recommendedName>
</protein>
<evidence type="ECO:0008006" key="5">
    <source>
        <dbReference type="Google" id="ProtNLM"/>
    </source>
</evidence>
<dbReference type="EMBL" id="BPVZ01000041">
    <property type="protein sequence ID" value="GKV14525.1"/>
    <property type="molecule type" value="Genomic_DNA"/>
</dbReference>
<feature type="repeat" description="PPR" evidence="2">
    <location>
        <begin position="310"/>
        <end position="344"/>
    </location>
</feature>
<comment type="caution">
    <text evidence="3">The sequence shown here is derived from an EMBL/GenBank/DDBJ whole genome shotgun (WGS) entry which is preliminary data.</text>
</comment>
<feature type="repeat" description="PPR" evidence="2">
    <location>
        <begin position="106"/>
        <end position="140"/>
    </location>
</feature>
<dbReference type="PANTHER" id="PTHR47926">
    <property type="entry name" value="PENTATRICOPEPTIDE REPEAT-CONTAINING PROTEIN"/>
    <property type="match status" value="1"/>
</dbReference>
<evidence type="ECO:0000313" key="3">
    <source>
        <dbReference type="EMBL" id="GKV14525.1"/>
    </source>
</evidence>